<feature type="compositionally biased region" description="Basic and acidic residues" evidence="1">
    <location>
        <begin position="301"/>
        <end position="312"/>
    </location>
</feature>
<dbReference type="EMBL" id="WJXA01000012">
    <property type="protein sequence ID" value="KAF7124573.1"/>
    <property type="molecule type" value="Genomic_DNA"/>
</dbReference>
<evidence type="ECO:0000313" key="2">
    <source>
        <dbReference type="EMBL" id="KAF7124573.1"/>
    </source>
</evidence>
<evidence type="ECO:0000256" key="1">
    <source>
        <dbReference type="SAM" id="MobiDB-lite"/>
    </source>
</evidence>
<gene>
    <name evidence="2" type="ORF">RHSIM_Rhsim12G0093000</name>
</gene>
<dbReference type="OrthoDB" id="1804575at2759"/>
<keyword evidence="3" id="KW-1185">Reference proteome</keyword>
<sequence>MVEIQDDERPFLAVRVRDPQVREYLRQLNDRVAKKDRGINALRKDVHMVATAIRLHTSSPSQDRYRLPSLRRADRKNAHVKDCHGKRVDPYDEKIPSLSLDRSQAWGDVKDRLARPKENHRREVQEESFGSFYNLAYPASHETAIDQQQERQYRKQEERARHRDWDRDRYYCRERSPSQVLQERRRHRDEVYERRPSQATDPLVVVTPKAPQTKVEMVLEQLGLISVYRRDPLHELLKKIEQEPYFSYPADDIPCPKPKDNKYRCSYHAKRGHLTTWCPQSKEYLQDLVRKGHLSRCIDQEKTKEKAGEPKTARAGGLAVVG</sequence>
<evidence type="ECO:0000313" key="3">
    <source>
        <dbReference type="Proteomes" id="UP000626092"/>
    </source>
</evidence>
<accession>A0A834G4V5</accession>
<name>A0A834G4V5_RHOSS</name>
<feature type="region of interest" description="Disordered" evidence="1">
    <location>
        <begin position="301"/>
        <end position="322"/>
    </location>
</feature>
<reference evidence="2" key="1">
    <citation type="submission" date="2019-11" db="EMBL/GenBank/DDBJ databases">
        <authorList>
            <person name="Liu Y."/>
            <person name="Hou J."/>
            <person name="Li T.-Q."/>
            <person name="Guan C.-H."/>
            <person name="Wu X."/>
            <person name="Wu H.-Z."/>
            <person name="Ling F."/>
            <person name="Zhang R."/>
            <person name="Shi X.-G."/>
            <person name="Ren J.-P."/>
            <person name="Chen E.-F."/>
            <person name="Sun J.-M."/>
        </authorList>
    </citation>
    <scope>NUCLEOTIDE SEQUENCE</scope>
    <source>
        <strain evidence="2">Adult_tree_wgs_1</strain>
        <tissue evidence="2">Leaves</tissue>
    </source>
</reference>
<organism evidence="2 3">
    <name type="scientific">Rhododendron simsii</name>
    <name type="common">Sims's rhododendron</name>
    <dbReference type="NCBI Taxonomy" id="118357"/>
    <lineage>
        <taxon>Eukaryota</taxon>
        <taxon>Viridiplantae</taxon>
        <taxon>Streptophyta</taxon>
        <taxon>Embryophyta</taxon>
        <taxon>Tracheophyta</taxon>
        <taxon>Spermatophyta</taxon>
        <taxon>Magnoliopsida</taxon>
        <taxon>eudicotyledons</taxon>
        <taxon>Gunneridae</taxon>
        <taxon>Pentapetalae</taxon>
        <taxon>asterids</taxon>
        <taxon>Ericales</taxon>
        <taxon>Ericaceae</taxon>
        <taxon>Ericoideae</taxon>
        <taxon>Rhodoreae</taxon>
        <taxon>Rhododendron</taxon>
    </lineage>
</organism>
<protein>
    <submittedName>
        <fullName evidence="2">Uncharacterized protein</fullName>
    </submittedName>
</protein>
<dbReference type="AlphaFoldDB" id="A0A834G4V5"/>
<proteinExistence type="predicted"/>
<comment type="caution">
    <text evidence="2">The sequence shown here is derived from an EMBL/GenBank/DDBJ whole genome shotgun (WGS) entry which is preliminary data.</text>
</comment>
<dbReference type="Proteomes" id="UP000626092">
    <property type="component" value="Unassembled WGS sequence"/>
</dbReference>
<feature type="region of interest" description="Disordered" evidence="1">
    <location>
        <begin position="176"/>
        <end position="197"/>
    </location>
</feature>